<feature type="region of interest" description="Disordered" evidence="1">
    <location>
        <begin position="1"/>
        <end position="33"/>
    </location>
</feature>
<organism evidence="2 3">
    <name type="scientific">Kyrpidia spormannii</name>
    <dbReference type="NCBI Taxonomy" id="2055160"/>
    <lineage>
        <taxon>Bacteria</taxon>
        <taxon>Bacillati</taxon>
        <taxon>Bacillota</taxon>
        <taxon>Bacilli</taxon>
        <taxon>Bacillales</taxon>
        <taxon>Alicyclobacillaceae</taxon>
        <taxon>Kyrpidia</taxon>
    </lineage>
</organism>
<proteinExistence type="predicted"/>
<sequence length="67" mass="7215">MLDVGALEEPEPEEDGEDAAPQPATNKAPAARTTRSFFISRPLLLSVSYRSLTEIPGGRQGRSGPYL</sequence>
<accession>A0A6F9EFP9</accession>
<evidence type="ECO:0000313" key="2">
    <source>
        <dbReference type="EMBL" id="CAB3395667.1"/>
    </source>
</evidence>
<evidence type="ECO:0000313" key="3">
    <source>
        <dbReference type="Proteomes" id="UP000502196"/>
    </source>
</evidence>
<protein>
    <submittedName>
        <fullName evidence="2">Uncharacterized protein</fullName>
    </submittedName>
</protein>
<dbReference type="AlphaFoldDB" id="A0A6F9EFP9"/>
<evidence type="ECO:0000256" key="1">
    <source>
        <dbReference type="SAM" id="MobiDB-lite"/>
    </source>
</evidence>
<dbReference type="Proteomes" id="UP000502196">
    <property type="component" value="Chromosome"/>
</dbReference>
<gene>
    <name evidence="2" type="ORF">COOX1_3026</name>
</gene>
<reference evidence="2 3" key="1">
    <citation type="submission" date="2020-04" db="EMBL/GenBank/DDBJ databases">
        <authorList>
            <person name="Hogendoorn C."/>
        </authorList>
    </citation>
    <scope>NUCLEOTIDE SEQUENCE [LARGE SCALE GENOMIC DNA]</scope>
    <source>
        <strain evidence="2">COOX1</strain>
    </source>
</reference>
<dbReference type="EMBL" id="LR792683">
    <property type="protein sequence ID" value="CAB3395667.1"/>
    <property type="molecule type" value="Genomic_DNA"/>
</dbReference>
<feature type="compositionally biased region" description="Acidic residues" evidence="1">
    <location>
        <begin position="1"/>
        <end position="18"/>
    </location>
</feature>
<name>A0A6F9EFP9_9BACL</name>